<keyword evidence="4" id="KW-0560">Oxidoreductase</keyword>
<dbReference type="GO" id="GO:0016491">
    <property type="term" value="F:oxidoreductase activity"/>
    <property type="evidence" value="ECO:0007669"/>
    <property type="project" value="UniProtKB-KW"/>
</dbReference>
<gene>
    <name evidence="5" type="ORF">BN1708_019600</name>
</gene>
<evidence type="ECO:0000313" key="6">
    <source>
        <dbReference type="Proteomes" id="UP000044602"/>
    </source>
</evidence>
<dbReference type="AlphaFoldDB" id="A0A0G4MKN2"/>
<reference evidence="5 6" key="1">
    <citation type="submission" date="2015-05" db="EMBL/GenBank/DDBJ databases">
        <authorList>
            <person name="Wang D.B."/>
            <person name="Wang M."/>
        </authorList>
    </citation>
    <scope>NUCLEOTIDE SEQUENCE [LARGE SCALE GENOMIC DNA]</scope>
    <source>
        <strain evidence="5">VL1</strain>
    </source>
</reference>
<feature type="non-terminal residue" evidence="5">
    <location>
        <position position="68"/>
    </location>
</feature>
<dbReference type="PANTHER" id="PTHR47470">
    <property type="entry name" value="CHOLESTEROL OXIDASE"/>
    <property type="match status" value="1"/>
</dbReference>
<dbReference type="EMBL" id="CVQH01023181">
    <property type="protein sequence ID" value="CRK34722.1"/>
    <property type="molecule type" value="Genomic_DNA"/>
</dbReference>
<evidence type="ECO:0000256" key="3">
    <source>
        <dbReference type="ARBA" id="ARBA00022827"/>
    </source>
</evidence>
<evidence type="ECO:0000256" key="1">
    <source>
        <dbReference type="ARBA" id="ARBA00001974"/>
    </source>
</evidence>
<dbReference type="PANTHER" id="PTHR47470:SF1">
    <property type="entry name" value="FAD-DEPENDENT OXIDOREDUCTASE 2 FAD BINDING DOMAIN-CONTAINING PROTEIN"/>
    <property type="match status" value="1"/>
</dbReference>
<proteinExistence type="predicted"/>
<dbReference type="STRING" id="100787.A0A0G4MKN2"/>
<keyword evidence="2" id="KW-0285">Flavoprotein</keyword>
<evidence type="ECO:0000256" key="4">
    <source>
        <dbReference type="ARBA" id="ARBA00023002"/>
    </source>
</evidence>
<sequence>YIRENYADGNAEGNKIYAIAHCMGSVAFSTGLLDGTIPSDWILGITASQVFMNPLWSRLNSAKALVGP</sequence>
<dbReference type="InterPro" id="IPR052542">
    <property type="entry name" value="Cholesterol_Oxidase"/>
</dbReference>
<feature type="non-terminal residue" evidence="5">
    <location>
        <position position="1"/>
    </location>
</feature>
<evidence type="ECO:0000313" key="5">
    <source>
        <dbReference type="EMBL" id="CRK34722.1"/>
    </source>
</evidence>
<keyword evidence="6" id="KW-1185">Reference proteome</keyword>
<keyword evidence="3" id="KW-0274">FAD</keyword>
<evidence type="ECO:0000256" key="2">
    <source>
        <dbReference type="ARBA" id="ARBA00022630"/>
    </source>
</evidence>
<protein>
    <submittedName>
        <fullName evidence="5">Uncharacterized protein</fullName>
    </submittedName>
</protein>
<name>A0A0G4MKN2_VERLO</name>
<dbReference type="Proteomes" id="UP000044602">
    <property type="component" value="Unassembled WGS sequence"/>
</dbReference>
<comment type="cofactor">
    <cofactor evidence="1">
        <name>FAD</name>
        <dbReference type="ChEBI" id="CHEBI:57692"/>
    </cofactor>
</comment>
<organism evidence="5 6">
    <name type="scientific">Verticillium longisporum</name>
    <name type="common">Verticillium dahliae var. longisporum</name>
    <dbReference type="NCBI Taxonomy" id="100787"/>
    <lineage>
        <taxon>Eukaryota</taxon>
        <taxon>Fungi</taxon>
        <taxon>Dikarya</taxon>
        <taxon>Ascomycota</taxon>
        <taxon>Pezizomycotina</taxon>
        <taxon>Sordariomycetes</taxon>
        <taxon>Hypocreomycetidae</taxon>
        <taxon>Glomerellales</taxon>
        <taxon>Plectosphaerellaceae</taxon>
        <taxon>Verticillium</taxon>
    </lineage>
</organism>
<accession>A0A0G4MKN2</accession>